<comment type="function">
    <text evidence="3">Flagellin is the subunit protein which polymerizes to form the filaments of bacterial flagella.</text>
</comment>
<dbReference type="SUPFAM" id="SSF64518">
    <property type="entry name" value="Phase 1 flagellin"/>
    <property type="match status" value="1"/>
</dbReference>
<evidence type="ECO:0000259" key="5">
    <source>
        <dbReference type="Pfam" id="PF00700"/>
    </source>
</evidence>
<reference evidence="6 7" key="1">
    <citation type="submission" date="2019-04" db="EMBL/GenBank/DDBJ databases">
        <title>Mesorhizobium composti sp. nov., isolated from compost.</title>
        <authorList>
            <person name="Lin S.-Y."/>
            <person name="Hameed A."/>
            <person name="Hsieh Y.-T."/>
            <person name="Young C.-C."/>
        </authorList>
    </citation>
    <scope>NUCLEOTIDE SEQUENCE [LARGE SCALE GENOMIC DNA]</scope>
    <source>
        <strain evidence="6 7">CC-YTH430</strain>
    </source>
</reference>
<evidence type="ECO:0000313" key="6">
    <source>
        <dbReference type="EMBL" id="THF57890.1"/>
    </source>
</evidence>
<evidence type="ECO:0000256" key="1">
    <source>
        <dbReference type="ARBA" id="ARBA00005709"/>
    </source>
</evidence>
<sequence>MKASGVSSAAISSAMRYSQTRMQVDLVKAQKEMDTGRVADTGLALGTRTAQSVTFARDLDRLNGIVDSNALVASRLSSTQDALGQLTDVAQALLGAMATASSGDMTDAVAHDSGNAALQSMTAILNTSVNGEYLFAGTNTDVKPIDDFTAAGSPAKAALDAAFFARFGFTQDDPAAASVTTAQMDDFITNDVMPQFFGTGWQTNWSSATDEQIVSRIALNEKTETSISANNDGVKKLAMAAAMVSDFFSSSTLSAEAKKTVASRALSLAGEAVSDLGQSQSQAGIIQKRVSDATDRIKTQADLFEKHILDLEGVDPYEAANRVNDLMSHIQTSFALTARIQQLSLLNFLT</sequence>
<dbReference type="PANTHER" id="PTHR42792:SF1">
    <property type="entry name" value="FLAGELLAR HOOK-ASSOCIATED PROTEIN 3"/>
    <property type="match status" value="1"/>
</dbReference>
<gene>
    <name evidence="6" type="ORF">E6C48_09085</name>
</gene>
<comment type="subcellular location">
    <subcellularLocation>
        <location evidence="3">Secreted</location>
    </subcellularLocation>
    <subcellularLocation>
        <location evidence="3">Bacterial flagellum</location>
    </subcellularLocation>
</comment>
<organism evidence="6 7">
    <name type="scientific">Ollibium composti</name>
    <dbReference type="NCBI Taxonomy" id="2675109"/>
    <lineage>
        <taxon>Bacteria</taxon>
        <taxon>Pseudomonadati</taxon>
        <taxon>Pseudomonadota</taxon>
        <taxon>Alphaproteobacteria</taxon>
        <taxon>Hyphomicrobiales</taxon>
        <taxon>Phyllobacteriaceae</taxon>
        <taxon>Ollibium</taxon>
    </lineage>
</organism>
<feature type="domain" description="Flagellin N-terminal" evidence="4">
    <location>
        <begin position="6"/>
        <end position="140"/>
    </location>
</feature>
<dbReference type="InterPro" id="IPR046358">
    <property type="entry name" value="Flagellin_C"/>
</dbReference>
<dbReference type="InterPro" id="IPR001029">
    <property type="entry name" value="Flagellin_N"/>
</dbReference>
<keyword evidence="6" id="KW-0282">Flagellum</keyword>
<evidence type="ECO:0000313" key="7">
    <source>
        <dbReference type="Proteomes" id="UP000306441"/>
    </source>
</evidence>
<proteinExistence type="inferred from homology"/>
<dbReference type="Gene3D" id="1.20.1330.10">
    <property type="entry name" value="f41 fragment of flagellin, N-terminal domain"/>
    <property type="match status" value="1"/>
</dbReference>
<comment type="caution">
    <text evidence="6">The sequence shown here is derived from an EMBL/GenBank/DDBJ whole genome shotgun (WGS) entry which is preliminary data.</text>
</comment>
<dbReference type="NCBIfam" id="NF004669">
    <property type="entry name" value="PRK06008.1"/>
    <property type="match status" value="1"/>
</dbReference>
<keyword evidence="6" id="KW-0966">Cell projection</keyword>
<feature type="domain" description="Flagellin C-terminal" evidence="5">
    <location>
        <begin position="267"/>
        <end position="349"/>
    </location>
</feature>
<name>A0ABY2Q7Z9_9HYPH</name>
<dbReference type="EMBL" id="SSNY01000004">
    <property type="protein sequence ID" value="THF57890.1"/>
    <property type="molecule type" value="Genomic_DNA"/>
</dbReference>
<comment type="similarity">
    <text evidence="1 3">Belongs to the bacterial flagellin family.</text>
</comment>
<keyword evidence="2 3" id="KW-0975">Bacterial flagellum</keyword>
<accession>A0ABY2Q7Z9</accession>
<dbReference type="Pfam" id="PF00669">
    <property type="entry name" value="Flagellin_N"/>
    <property type="match status" value="1"/>
</dbReference>
<keyword evidence="6" id="KW-0969">Cilium</keyword>
<evidence type="ECO:0000256" key="3">
    <source>
        <dbReference type="RuleBase" id="RU362073"/>
    </source>
</evidence>
<dbReference type="Pfam" id="PF00700">
    <property type="entry name" value="Flagellin_C"/>
    <property type="match status" value="1"/>
</dbReference>
<dbReference type="InterPro" id="IPR001492">
    <property type="entry name" value="Flagellin"/>
</dbReference>
<dbReference type="RefSeq" id="WP_136356307.1">
    <property type="nucleotide sequence ID" value="NZ_SSNY01000004.1"/>
</dbReference>
<dbReference type="Proteomes" id="UP000306441">
    <property type="component" value="Unassembled WGS sequence"/>
</dbReference>
<dbReference type="PANTHER" id="PTHR42792">
    <property type="entry name" value="FLAGELLIN"/>
    <property type="match status" value="1"/>
</dbReference>
<evidence type="ECO:0000259" key="4">
    <source>
        <dbReference type="Pfam" id="PF00669"/>
    </source>
</evidence>
<protein>
    <recommendedName>
        <fullName evidence="3">Flagellin</fullName>
    </recommendedName>
</protein>
<evidence type="ECO:0000256" key="2">
    <source>
        <dbReference type="ARBA" id="ARBA00023143"/>
    </source>
</evidence>
<keyword evidence="3" id="KW-0964">Secreted</keyword>
<keyword evidence="7" id="KW-1185">Reference proteome</keyword>